<proteinExistence type="predicted"/>
<dbReference type="VEuPathDB" id="FungiDB:PNEG_03221"/>
<gene>
    <name evidence="1" type="ORF">PNEG_03221</name>
</gene>
<evidence type="ECO:0000313" key="2">
    <source>
        <dbReference type="Proteomes" id="UP000011958"/>
    </source>
</evidence>
<name>M7NMM8_PNEMU</name>
<sequence>MNFLKKQTVLFLDEFERSELFPTNIALSSERVFYNVEDGVNSEEKQSYLNVLTKSHKKFRRKRKKVLSFFKDEKEVWSSQELTKLRILQKFIKTVDSERFSQLSKLLLNNKSTEEVNKRLSDDKMSNCLNKPVSALQKLIEYENMLDSQDVCEKKDNIDRVLGLVNHFEPGNTLKTSEMDIVLGLTKNNIENKKNIMDCVLGLNKTKTMK</sequence>
<protein>
    <submittedName>
        <fullName evidence="1">Uncharacterized protein</fullName>
    </submittedName>
</protein>
<dbReference type="Proteomes" id="UP000011958">
    <property type="component" value="Unassembled WGS sequence"/>
</dbReference>
<dbReference type="GeneID" id="19896908"/>
<dbReference type="OrthoDB" id="5388821at2759"/>
<dbReference type="RefSeq" id="XP_007875284.1">
    <property type="nucleotide sequence ID" value="XM_007877093.1"/>
</dbReference>
<keyword evidence="2" id="KW-1185">Reference proteome</keyword>
<accession>M7NMM8</accession>
<reference evidence="2" key="1">
    <citation type="journal article" date="2016" name="Nat. Commun.">
        <title>Genome analysis of three Pneumocystis species reveals adaptation mechanisms to life exclusively in mammalian hosts.</title>
        <authorList>
            <person name="Ma L."/>
            <person name="Chen Z."/>
            <person name="Huang D.W."/>
            <person name="Kutty G."/>
            <person name="Ishihara M."/>
            <person name="Wang H."/>
            <person name="Abouelleil A."/>
            <person name="Bishop L."/>
            <person name="Davey E."/>
            <person name="Deng R."/>
            <person name="Deng X."/>
            <person name="Fan L."/>
            <person name="Fantoni G."/>
            <person name="Fitzgerald M."/>
            <person name="Gogineni E."/>
            <person name="Goldberg J.M."/>
            <person name="Handley G."/>
            <person name="Hu X."/>
            <person name="Huber C."/>
            <person name="Jiao X."/>
            <person name="Jones K."/>
            <person name="Levin J.Z."/>
            <person name="Liu Y."/>
            <person name="Macdonald P."/>
            <person name="Melnikov A."/>
            <person name="Raley C."/>
            <person name="Sassi M."/>
            <person name="Sherman B.T."/>
            <person name="Song X."/>
            <person name="Sykes S."/>
            <person name="Tran B."/>
            <person name="Walsh L."/>
            <person name="Xia Y."/>
            <person name="Yang J."/>
            <person name="Young S."/>
            <person name="Zeng Q."/>
            <person name="Zheng X."/>
            <person name="Stephens R."/>
            <person name="Nusbaum C."/>
            <person name="Birren B.W."/>
            <person name="Azadi P."/>
            <person name="Lempicki R.A."/>
            <person name="Cuomo C.A."/>
            <person name="Kovacs J.A."/>
        </authorList>
    </citation>
    <scope>NUCLEOTIDE SEQUENCE [LARGE SCALE GENOMIC DNA]</scope>
    <source>
        <strain evidence="2">B123</strain>
    </source>
</reference>
<comment type="caution">
    <text evidence="1">The sequence shown here is derived from an EMBL/GenBank/DDBJ whole genome shotgun (WGS) entry which is preliminary data.</text>
</comment>
<dbReference type="HOGENOM" id="CLU_1310585_0_0_1"/>
<evidence type="ECO:0000313" key="1">
    <source>
        <dbReference type="EMBL" id="EMR08381.1"/>
    </source>
</evidence>
<dbReference type="AlphaFoldDB" id="M7NMM8"/>
<organism evidence="1 2">
    <name type="scientific">Pneumocystis murina (strain B123)</name>
    <name type="common">Mouse pneumocystis pneumonia agent</name>
    <name type="synonym">Pneumocystis carinii f. sp. muris</name>
    <dbReference type="NCBI Taxonomy" id="1069680"/>
    <lineage>
        <taxon>Eukaryota</taxon>
        <taxon>Fungi</taxon>
        <taxon>Dikarya</taxon>
        <taxon>Ascomycota</taxon>
        <taxon>Taphrinomycotina</taxon>
        <taxon>Pneumocystomycetes</taxon>
        <taxon>Pneumocystaceae</taxon>
        <taxon>Pneumocystis</taxon>
    </lineage>
</organism>
<dbReference type="EMBL" id="AFWA02000010">
    <property type="protein sequence ID" value="EMR08381.1"/>
    <property type="molecule type" value="Genomic_DNA"/>
</dbReference>